<gene>
    <name evidence="10" type="ORF">FYJ26_05395</name>
</gene>
<evidence type="ECO:0000256" key="2">
    <source>
        <dbReference type="ARBA" id="ARBA00022448"/>
    </source>
</evidence>
<evidence type="ECO:0000256" key="6">
    <source>
        <dbReference type="ARBA" id="ARBA00022847"/>
    </source>
</evidence>
<evidence type="ECO:0000256" key="4">
    <source>
        <dbReference type="ARBA" id="ARBA00022597"/>
    </source>
</evidence>
<feature type="transmembrane region" description="Helical" evidence="9">
    <location>
        <begin position="136"/>
        <end position="155"/>
    </location>
</feature>
<keyword evidence="8 9" id="KW-0472">Membrane</keyword>
<keyword evidence="5 9" id="KW-0812">Transmembrane</keyword>
<comment type="similarity">
    <text evidence="1">Belongs to the KdgT transporter family.</text>
</comment>
<evidence type="ECO:0000313" key="11">
    <source>
        <dbReference type="Proteomes" id="UP000441925"/>
    </source>
</evidence>
<feature type="transmembrane region" description="Helical" evidence="9">
    <location>
        <begin position="12"/>
        <end position="34"/>
    </location>
</feature>
<protein>
    <submittedName>
        <fullName evidence="10">2-keto-3-deoxygluconate permease</fullName>
    </submittedName>
</protein>
<evidence type="ECO:0000256" key="8">
    <source>
        <dbReference type="ARBA" id="ARBA00023136"/>
    </source>
</evidence>
<evidence type="ECO:0000313" key="10">
    <source>
        <dbReference type="EMBL" id="MSS77853.1"/>
    </source>
</evidence>
<feature type="transmembrane region" description="Helical" evidence="9">
    <location>
        <begin position="218"/>
        <end position="239"/>
    </location>
</feature>
<keyword evidence="4" id="KW-0762">Sugar transport</keyword>
<dbReference type="Proteomes" id="UP000441925">
    <property type="component" value="Unassembled WGS sequence"/>
</dbReference>
<dbReference type="RefSeq" id="WP_154540411.1">
    <property type="nucleotide sequence ID" value="NZ_VULQ01000005.1"/>
</dbReference>
<reference evidence="10 11" key="1">
    <citation type="submission" date="2019-08" db="EMBL/GenBank/DDBJ databases">
        <title>In-depth cultivation of the pig gut microbiome towards novel bacterial diversity and tailored functional studies.</title>
        <authorList>
            <person name="Wylensek D."/>
            <person name="Hitch T.C.A."/>
            <person name="Clavel T."/>
        </authorList>
    </citation>
    <scope>NUCLEOTIDE SEQUENCE [LARGE SCALE GENOMIC DNA]</scope>
    <source>
        <strain evidence="10 11">WCA-380-WT-2B</strain>
    </source>
</reference>
<keyword evidence="2" id="KW-0813">Transport</keyword>
<keyword evidence="6" id="KW-0769">Symport</keyword>
<dbReference type="EMBL" id="VULQ01000005">
    <property type="protein sequence ID" value="MSS77853.1"/>
    <property type="molecule type" value="Genomic_DNA"/>
</dbReference>
<evidence type="ECO:0000256" key="9">
    <source>
        <dbReference type="SAM" id="Phobius"/>
    </source>
</evidence>
<feature type="transmembrane region" description="Helical" evidence="9">
    <location>
        <begin position="102"/>
        <end position="124"/>
    </location>
</feature>
<keyword evidence="3" id="KW-1003">Cell membrane</keyword>
<comment type="caution">
    <text evidence="10">The sequence shown here is derived from an EMBL/GenBank/DDBJ whole genome shotgun (WGS) entry which is preliminary data.</text>
</comment>
<keyword evidence="7 9" id="KW-1133">Transmembrane helix</keyword>
<feature type="transmembrane region" description="Helical" evidence="9">
    <location>
        <begin position="161"/>
        <end position="182"/>
    </location>
</feature>
<feature type="transmembrane region" description="Helical" evidence="9">
    <location>
        <begin position="46"/>
        <end position="64"/>
    </location>
</feature>
<feature type="transmembrane region" description="Helical" evidence="9">
    <location>
        <begin position="76"/>
        <end position="96"/>
    </location>
</feature>
<feature type="transmembrane region" description="Helical" evidence="9">
    <location>
        <begin position="251"/>
        <end position="271"/>
    </location>
</feature>
<name>A0A6N7VUW8_9FIRM</name>
<dbReference type="GO" id="GO:0016020">
    <property type="term" value="C:membrane"/>
    <property type="evidence" value="ECO:0007669"/>
    <property type="project" value="InterPro"/>
</dbReference>
<accession>A0A6N7VUW8</accession>
<dbReference type="AlphaFoldDB" id="A0A6N7VUW8"/>
<evidence type="ECO:0000256" key="5">
    <source>
        <dbReference type="ARBA" id="ARBA00022692"/>
    </source>
</evidence>
<evidence type="ECO:0000256" key="3">
    <source>
        <dbReference type="ARBA" id="ARBA00022475"/>
    </source>
</evidence>
<proteinExistence type="inferred from homology"/>
<feature type="transmembrane region" description="Helical" evidence="9">
    <location>
        <begin position="283"/>
        <end position="305"/>
    </location>
</feature>
<dbReference type="InterPro" id="IPR004684">
    <property type="entry name" value="2keto-3dGluconate_permease"/>
</dbReference>
<dbReference type="GO" id="GO:0015649">
    <property type="term" value="F:2-keto-3-deoxygluconate:proton symporter activity"/>
    <property type="evidence" value="ECO:0007669"/>
    <property type="project" value="InterPro"/>
</dbReference>
<organism evidence="10 11">
    <name type="scientific">Anaerococcus porci</name>
    <dbReference type="NCBI Taxonomy" id="2652269"/>
    <lineage>
        <taxon>Bacteria</taxon>
        <taxon>Bacillati</taxon>
        <taxon>Bacillota</taxon>
        <taxon>Tissierellia</taxon>
        <taxon>Tissierellales</taxon>
        <taxon>Peptoniphilaceae</taxon>
        <taxon>Anaerococcus</taxon>
    </lineage>
</organism>
<feature type="transmembrane region" description="Helical" evidence="9">
    <location>
        <begin position="194"/>
        <end position="212"/>
    </location>
</feature>
<dbReference type="Pfam" id="PF03812">
    <property type="entry name" value="KdgT"/>
    <property type="match status" value="1"/>
</dbReference>
<sequence length="311" mass="33394">MIEKLFKKIPAGNMMIPLFITAILNSFFPNLFTIGKFSKHLFTTEGMVGLMALNLTISGTGLRFENLATAVKRTGIISIARVFIGVVIVFLVSKFFGKEGIFGISILALVCGTLNHNNSVFISLNLEYGDEIDNAGAGIAGIITGPFLALLIFGSSGMANISVLNIIDSIVPLIFGMIIGNIDHEFGENLRKCQKYIIVFLGLSMGAGINIFDIFKGGLSGILLGVIVVFIMGSFTVFIDMKINKRRGHSAWAISTTGANAIAVPAIIGSIDKTWMPFVEIATAQVAASVIFTIIVIPLITSCWANKYEQA</sequence>
<evidence type="ECO:0000256" key="7">
    <source>
        <dbReference type="ARBA" id="ARBA00022989"/>
    </source>
</evidence>
<keyword evidence="11" id="KW-1185">Reference proteome</keyword>
<evidence type="ECO:0000256" key="1">
    <source>
        <dbReference type="ARBA" id="ARBA00006430"/>
    </source>
</evidence>